<dbReference type="AlphaFoldDB" id="F8IK64"/>
<dbReference type="GO" id="GO:0016853">
    <property type="term" value="F:isomerase activity"/>
    <property type="evidence" value="ECO:0007669"/>
    <property type="project" value="UniProtKB-KW"/>
</dbReference>
<proteinExistence type="inferred from homology"/>
<dbReference type="PIRSF" id="PIRSF016184">
    <property type="entry name" value="PhzC_PhzF"/>
    <property type="match status" value="1"/>
</dbReference>
<dbReference type="Proteomes" id="UP000000292">
    <property type="component" value="Chromosome"/>
</dbReference>
<keyword evidence="2" id="KW-0413">Isomerase</keyword>
<feature type="active site" evidence="3">
    <location>
        <position position="48"/>
    </location>
</feature>
<dbReference type="KEGG" id="aad:TC41_2879"/>
<dbReference type="InterPro" id="IPR003719">
    <property type="entry name" value="Phenazine_PhzF-like"/>
</dbReference>
<dbReference type="SUPFAM" id="SSF54506">
    <property type="entry name" value="Diaminopimelate epimerase-like"/>
    <property type="match status" value="1"/>
</dbReference>
<reference evidence="5" key="2">
    <citation type="submission" date="2011-06" db="EMBL/GenBank/DDBJ databases">
        <title>The complete genome sequence of Alicyclobacillus acidocaldarius sp. Tc-4-1.</title>
        <authorList>
            <person name="Chen Y."/>
            <person name="He Y."/>
            <person name="Dong Z."/>
            <person name="Hu S."/>
        </authorList>
    </citation>
    <scope>NUCLEOTIDE SEQUENCE [LARGE SCALE GENOMIC DNA]</scope>
    <source>
        <strain evidence="5">Tc-4-1</strain>
    </source>
</reference>
<name>F8IK64_ALIAT</name>
<dbReference type="Pfam" id="PF02567">
    <property type="entry name" value="PhzC-PhzF"/>
    <property type="match status" value="1"/>
</dbReference>
<sequence>MVREIEVFQVDAFTEEPFSGNPAGVVIDGGDLPRDLRQRIAREMNCSETAFVVQYERDRFRFQYHTPEAEVDLCGHATIAALHLLRERQDIVGDIVAETRAGILPMRLDEEGPVWMRQAEPKFREVPDDARPVLLEALGLREDDLDGELPFALASTGIWQVMVPVKSRDALFALTPDTLRLRDVSRRLGAICVHVYALDPAHPSAVAVARDFAPAVGVAEDPHTGTAAGALACLLADRGVVQAGEMAFEQGANLGRPGVILTRVEAGPPMRAWVGGHAVTVLRGEMRVAK</sequence>
<dbReference type="STRING" id="1048834.TC41_2879"/>
<dbReference type="eggNOG" id="COG0384">
    <property type="taxonomic scope" value="Bacteria"/>
</dbReference>
<protein>
    <submittedName>
        <fullName evidence="4">Phenazine biosynthesis protein PhzF family</fullName>
    </submittedName>
</protein>
<dbReference type="PANTHER" id="PTHR13774:SF39">
    <property type="entry name" value="BIOSYNTHESIS PROTEIN, PUTATIVE-RELATED"/>
    <property type="match status" value="1"/>
</dbReference>
<dbReference type="NCBIfam" id="TIGR00654">
    <property type="entry name" value="PhzF_family"/>
    <property type="match status" value="1"/>
</dbReference>
<comment type="similarity">
    <text evidence="1">Belongs to the PhzF family.</text>
</comment>
<evidence type="ECO:0000256" key="1">
    <source>
        <dbReference type="ARBA" id="ARBA00008270"/>
    </source>
</evidence>
<organism evidence="4 5">
    <name type="scientific">Alicyclobacillus acidocaldarius (strain Tc-4-1)</name>
    <name type="common">Bacillus acidocaldarius</name>
    <dbReference type="NCBI Taxonomy" id="1048834"/>
    <lineage>
        <taxon>Bacteria</taxon>
        <taxon>Bacillati</taxon>
        <taxon>Bacillota</taxon>
        <taxon>Bacilli</taxon>
        <taxon>Bacillales</taxon>
        <taxon>Alicyclobacillaceae</taxon>
        <taxon>Alicyclobacillus</taxon>
    </lineage>
</organism>
<dbReference type="EMBL" id="CP002902">
    <property type="protein sequence ID" value="AEJ44770.1"/>
    <property type="molecule type" value="Genomic_DNA"/>
</dbReference>
<evidence type="ECO:0000313" key="5">
    <source>
        <dbReference type="Proteomes" id="UP000000292"/>
    </source>
</evidence>
<gene>
    <name evidence="4" type="ordered locus">TC41_2879</name>
</gene>
<evidence type="ECO:0000256" key="2">
    <source>
        <dbReference type="ARBA" id="ARBA00023235"/>
    </source>
</evidence>
<dbReference type="Gene3D" id="3.10.310.10">
    <property type="entry name" value="Diaminopimelate Epimerase, Chain A, domain 1"/>
    <property type="match status" value="2"/>
</dbReference>
<dbReference type="GO" id="GO:0005737">
    <property type="term" value="C:cytoplasm"/>
    <property type="evidence" value="ECO:0007669"/>
    <property type="project" value="TreeGrafter"/>
</dbReference>
<evidence type="ECO:0000256" key="3">
    <source>
        <dbReference type="PIRSR" id="PIRSR016184-1"/>
    </source>
</evidence>
<dbReference type="PATRIC" id="fig|1048834.4.peg.2734"/>
<accession>F8IK64</accession>
<evidence type="ECO:0000313" key="4">
    <source>
        <dbReference type="EMBL" id="AEJ44770.1"/>
    </source>
</evidence>
<dbReference type="PANTHER" id="PTHR13774">
    <property type="entry name" value="PHENAZINE BIOSYNTHESIS PROTEIN"/>
    <property type="match status" value="1"/>
</dbReference>
<reference evidence="4 5" key="1">
    <citation type="journal article" date="2011" name="J. Bacteriol.">
        <title>Complete Genome Sequence of Alicyclobacillus acidocaldarius Strain Tc-4-1.</title>
        <authorList>
            <person name="Chen Y."/>
            <person name="He Y."/>
            <person name="Zhang B."/>
            <person name="Yang J."/>
            <person name="Li W."/>
            <person name="Dong Z."/>
            <person name="Hu S."/>
        </authorList>
    </citation>
    <scope>NUCLEOTIDE SEQUENCE [LARGE SCALE GENOMIC DNA]</scope>
    <source>
        <strain evidence="4 5">Tc-4-1</strain>
    </source>
</reference>
<dbReference type="HOGENOM" id="CLU_048756_0_2_9"/>